<dbReference type="AlphaFoldDB" id="A0A7R7DSA9"/>
<dbReference type="Gene3D" id="1.10.357.10">
    <property type="entry name" value="Tetracycline Repressor, domain 2"/>
    <property type="match status" value="1"/>
</dbReference>
<dbReference type="GO" id="GO:0006355">
    <property type="term" value="P:regulation of DNA-templated transcription"/>
    <property type="evidence" value="ECO:0007669"/>
    <property type="project" value="UniProtKB-ARBA"/>
</dbReference>
<dbReference type="PROSITE" id="PS50977">
    <property type="entry name" value="HTH_TETR_2"/>
    <property type="match status" value="1"/>
</dbReference>
<dbReference type="Pfam" id="PF00440">
    <property type="entry name" value="TetR_N"/>
    <property type="match status" value="1"/>
</dbReference>
<keyword evidence="1 2" id="KW-0238">DNA-binding</keyword>
<evidence type="ECO:0000256" key="1">
    <source>
        <dbReference type="ARBA" id="ARBA00023125"/>
    </source>
</evidence>
<organism evidence="4 5">
    <name type="scientific">Actinocatenispora thailandica</name>
    <dbReference type="NCBI Taxonomy" id="227318"/>
    <lineage>
        <taxon>Bacteria</taxon>
        <taxon>Bacillati</taxon>
        <taxon>Actinomycetota</taxon>
        <taxon>Actinomycetes</taxon>
        <taxon>Micromonosporales</taxon>
        <taxon>Micromonosporaceae</taxon>
        <taxon>Actinocatenispora</taxon>
    </lineage>
</organism>
<evidence type="ECO:0000313" key="4">
    <source>
        <dbReference type="EMBL" id="BCJ36821.1"/>
    </source>
</evidence>
<dbReference type="InterPro" id="IPR036271">
    <property type="entry name" value="Tet_transcr_reg_TetR-rel_C_sf"/>
</dbReference>
<evidence type="ECO:0000259" key="3">
    <source>
        <dbReference type="PROSITE" id="PS50977"/>
    </source>
</evidence>
<dbReference type="EMBL" id="AP023355">
    <property type="protein sequence ID" value="BCJ36821.1"/>
    <property type="molecule type" value="Genomic_DNA"/>
</dbReference>
<proteinExistence type="predicted"/>
<dbReference type="InterPro" id="IPR009057">
    <property type="entry name" value="Homeodomain-like_sf"/>
</dbReference>
<evidence type="ECO:0000256" key="2">
    <source>
        <dbReference type="PROSITE-ProRule" id="PRU00335"/>
    </source>
</evidence>
<dbReference type="SUPFAM" id="SSF46689">
    <property type="entry name" value="Homeodomain-like"/>
    <property type="match status" value="1"/>
</dbReference>
<dbReference type="SUPFAM" id="SSF48498">
    <property type="entry name" value="Tetracyclin repressor-like, C-terminal domain"/>
    <property type="match status" value="1"/>
</dbReference>
<name>A0A7R7DSA9_9ACTN</name>
<accession>A0A7R7DSA9</accession>
<reference evidence="4 5" key="1">
    <citation type="submission" date="2020-08" db="EMBL/GenBank/DDBJ databases">
        <title>Whole genome shotgun sequence of Actinocatenispora thailandica NBRC 105041.</title>
        <authorList>
            <person name="Komaki H."/>
            <person name="Tamura T."/>
        </authorList>
    </citation>
    <scope>NUCLEOTIDE SEQUENCE [LARGE SCALE GENOMIC DNA]</scope>
    <source>
        <strain evidence="4 5">NBRC 105041</strain>
    </source>
</reference>
<keyword evidence="5" id="KW-1185">Reference proteome</keyword>
<protein>
    <recommendedName>
        <fullName evidence="3">HTH tetR-type domain-containing protein</fullName>
    </recommendedName>
</protein>
<dbReference type="InterPro" id="IPR001647">
    <property type="entry name" value="HTH_TetR"/>
</dbReference>
<dbReference type="PRINTS" id="PR00455">
    <property type="entry name" value="HTHTETR"/>
</dbReference>
<feature type="domain" description="HTH tetR-type" evidence="3">
    <location>
        <begin position="19"/>
        <end position="79"/>
    </location>
</feature>
<dbReference type="PANTHER" id="PTHR30328">
    <property type="entry name" value="TRANSCRIPTIONAL REPRESSOR"/>
    <property type="match status" value="1"/>
</dbReference>
<sequence length="215" mass="23567">MPAGPRRAPNPDERQRDAERSRRLLLDAALREFAAHGYAGTKVADIAARAGVNKQLISYYFGGKEGIYRALHERWRERENEFAGPDTSLEQAVLSYLASGLTEPCPARLIAWSGLGDDGSPDVLADEDDEARARAWQQRGDLAGDVDPAAVLLAIRGMVMAPVIMPHLARRLLGTDPSDPEFRWRYGETLAGVIRRLAQPLPTAAEPAETPSRAE</sequence>
<dbReference type="InterPro" id="IPR050109">
    <property type="entry name" value="HTH-type_TetR-like_transc_reg"/>
</dbReference>
<dbReference type="Proteomes" id="UP000611640">
    <property type="component" value="Chromosome"/>
</dbReference>
<feature type="DNA-binding region" description="H-T-H motif" evidence="2">
    <location>
        <begin position="42"/>
        <end position="61"/>
    </location>
</feature>
<evidence type="ECO:0000313" key="5">
    <source>
        <dbReference type="Proteomes" id="UP000611640"/>
    </source>
</evidence>
<dbReference type="PANTHER" id="PTHR30328:SF54">
    <property type="entry name" value="HTH-TYPE TRANSCRIPTIONAL REPRESSOR SCO4008"/>
    <property type="match status" value="1"/>
</dbReference>
<dbReference type="RefSeq" id="WP_203963131.1">
    <property type="nucleotide sequence ID" value="NZ_AP023355.1"/>
</dbReference>
<dbReference type="KEGG" id="atl:Athai_43240"/>
<dbReference type="GO" id="GO:0003677">
    <property type="term" value="F:DNA binding"/>
    <property type="evidence" value="ECO:0007669"/>
    <property type="project" value="UniProtKB-UniRule"/>
</dbReference>
<gene>
    <name evidence="4" type="ORF">Athai_43240</name>
</gene>